<dbReference type="GO" id="GO:0005634">
    <property type="term" value="C:nucleus"/>
    <property type="evidence" value="ECO:0007669"/>
    <property type="project" value="UniProtKB-SubCell"/>
</dbReference>
<dbReference type="FunFam" id="3.30.160.60:FF:000097">
    <property type="entry name" value="Zinc finger protein"/>
    <property type="match status" value="1"/>
</dbReference>
<dbReference type="SUPFAM" id="SSF57667">
    <property type="entry name" value="beta-beta-alpha zinc fingers"/>
    <property type="match status" value="1"/>
</dbReference>
<evidence type="ECO:0000256" key="11">
    <source>
        <dbReference type="PROSITE-ProRule" id="PRU00042"/>
    </source>
</evidence>
<dbReference type="SMART" id="SM00355">
    <property type="entry name" value="ZnF_C2H2"/>
    <property type="match status" value="2"/>
</dbReference>
<evidence type="ECO:0000256" key="10">
    <source>
        <dbReference type="ARBA" id="ARBA00023242"/>
    </source>
</evidence>
<dbReference type="OrthoDB" id="9439903at2759"/>
<evidence type="ECO:0000256" key="1">
    <source>
        <dbReference type="ARBA" id="ARBA00003767"/>
    </source>
</evidence>
<evidence type="ECO:0000256" key="12">
    <source>
        <dbReference type="SAM" id="MobiDB-lite"/>
    </source>
</evidence>
<evidence type="ECO:0000259" key="13">
    <source>
        <dbReference type="PROSITE" id="PS50157"/>
    </source>
</evidence>
<keyword evidence="3" id="KW-0479">Metal-binding</keyword>
<keyword evidence="9" id="KW-0804">Transcription</keyword>
<feature type="region of interest" description="Disordered" evidence="12">
    <location>
        <begin position="1"/>
        <end position="20"/>
    </location>
</feature>
<dbReference type="Gene3D" id="3.30.160.60">
    <property type="entry name" value="Classic Zinc Finger"/>
    <property type="match status" value="2"/>
</dbReference>
<dbReference type="PROSITE" id="PS00028">
    <property type="entry name" value="ZINC_FINGER_C2H2_1"/>
    <property type="match status" value="1"/>
</dbReference>
<accession>A0A7L1G0R9</accession>
<dbReference type="PROSITE" id="PS50157">
    <property type="entry name" value="ZINC_FINGER_C2H2_2"/>
    <property type="match status" value="2"/>
</dbReference>
<evidence type="ECO:0000256" key="9">
    <source>
        <dbReference type="ARBA" id="ARBA00023163"/>
    </source>
</evidence>
<dbReference type="GO" id="GO:0000981">
    <property type="term" value="F:DNA-binding transcription factor activity, RNA polymerase II-specific"/>
    <property type="evidence" value="ECO:0007669"/>
    <property type="project" value="TreeGrafter"/>
</dbReference>
<keyword evidence="5 11" id="KW-0863">Zinc-finger</keyword>
<comment type="caution">
    <text evidence="14">The sequence shown here is derived from an EMBL/GenBank/DDBJ whole genome shotgun (WGS) entry which is preliminary data.</text>
</comment>
<keyword evidence="8" id="KW-0238">DNA-binding</keyword>
<dbReference type="EMBL" id="VXBD01001477">
    <property type="protein sequence ID" value="NXN07607.1"/>
    <property type="molecule type" value="Genomic_DNA"/>
</dbReference>
<dbReference type="PANTHER" id="PTHR14196:SF12">
    <property type="entry name" value="ZINC FINGER PROTEIN 208-LIKE"/>
    <property type="match status" value="1"/>
</dbReference>
<gene>
    <name evidence="14" type="primary">Zfp41</name>
    <name evidence="14" type="ORF">INDMAC_R05567</name>
</gene>
<keyword evidence="4" id="KW-0677">Repeat</keyword>
<dbReference type="InterPro" id="IPR050717">
    <property type="entry name" value="C2H2-ZF_Transcription_Reg"/>
</dbReference>
<evidence type="ECO:0000256" key="4">
    <source>
        <dbReference type="ARBA" id="ARBA00022737"/>
    </source>
</evidence>
<evidence type="ECO:0000313" key="14">
    <source>
        <dbReference type="EMBL" id="NXN07607.1"/>
    </source>
</evidence>
<dbReference type="InterPro" id="IPR036236">
    <property type="entry name" value="Znf_C2H2_sf"/>
</dbReference>
<comment type="function">
    <text evidence="1">May be involved in transcriptional regulation.</text>
</comment>
<dbReference type="AlphaFoldDB" id="A0A7L1G0R9"/>
<proteinExistence type="predicted"/>
<dbReference type="FunFam" id="3.30.160.60:FF:001498">
    <property type="entry name" value="Zinc finger protein 404"/>
    <property type="match status" value="1"/>
</dbReference>
<reference evidence="14 15" key="1">
    <citation type="submission" date="2019-09" db="EMBL/GenBank/DDBJ databases">
        <title>Bird 10,000 Genomes (B10K) Project - Family phase.</title>
        <authorList>
            <person name="Zhang G."/>
        </authorList>
    </citation>
    <scope>NUCLEOTIDE SEQUENCE [LARGE SCALE GENOMIC DNA]</scope>
    <source>
        <strain evidence="14">B10K-DU-001-78</strain>
        <tissue evidence="14">Muscle</tissue>
    </source>
</reference>
<dbReference type="PANTHER" id="PTHR14196">
    <property type="entry name" value="ODD-SKIPPED - RELATED"/>
    <property type="match status" value="1"/>
</dbReference>
<evidence type="ECO:0000256" key="3">
    <source>
        <dbReference type="ARBA" id="ARBA00022723"/>
    </source>
</evidence>
<feature type="non-terminal residue" evidence="14">
    <location>
        <position position="54"/>
    </location>
</feature>
<evidence type="ECO:0000256" key="2">
    <source>
        <dbReference type="ARBA" id="ARBA00004123"/>
    </source>
</evidence>
<keyword evidence="10" id="KW-0539">Nucleus</keyword>
<feature type="domain" description="C2H2-type" evidence="13">
    <location>
        <begin position="27"/>
        <end position="54"/>
    </location>
</feature>
<dbReference type="GO" id="GO:0000977">
    <property type="term" value="F:RNA polymerase II transcription regulatory region sequence-specific DNA binding"/>
    <property type="evidence" value="ECO:0007669"/>
    <property type="project" value="TreeGrafter"/>
</dbReference>
<sequence>CDDCSKSSTHKSSLTSHHRVHTNEKPFTCTTCGKSFSCRSNLYQHRCTHASEQP</sequence>
<feature type="compositionally biased region" description="Low complexity" evidence="12">
    <location>
        <begin position="1"/>
        <end position="15"/>
    </location>
</feature>
<dbReference type="Proteomes" id="UP000557230">
    <property type="component" value="Unassembled WGS sequence"/>
</dbReference>
<evidence type="ECO:0000256" key="6">
    <source>
        <dbReference type="ARBA" id="ARBA00022833"/>
    </source>
</evidence>
<keyword evidence="7" id="KW-0805">Transcription regulation</keyword>
<feature type="domain" description="C2H2-type" evidence="13">
    <location>
        <begin position="1"/>
        <end position="26"/>
    </location>
</feature>
<evidence type="ECO:0000256" key="5">
    <source>
        <dbReference type="ARBA" id="ARBA00022771"/>
    </source>
</evidence>
<keyword evidence="15" id="KW-1185">Reference proteome</keyword>
<keyword evidence="6" id="KW-0862">Zinc</keyword>
<organism evidence="14 15">
    <name type="scientific">Indicator maculatus</name>
    <name type="common">spotted honeyguide</name>
    <dbReference type="NCBI Taxonomy" id="545262"/>
    <lineage>
        <taxon>Eukaryota</taxon>
        <taxon>Metazoa</taxon>
        <taxon>Chordata</taxon>
        <taxon>Craniata</taxon>
        <taxon>Vertebrata</taxon>
        <taxon>Euteleostomi</taxon>
        <taxon>Archelosauria</taxon>
        <taxon>Archosauria</taxon>
        <taxon>Dinosauria</taxon>
        <taxon>Saurischia</taxon>
        <taxon>Theropoda</taxon>
        <taxon>Coelurosauria</taxon>
        <taxon>Aves</taxon>
        <taxon>Neognathae</taxon>
        <taxon>Neoaves</taxon>
        <taxon>Telluraves</taxon>
        <taxon>Coraciimorphae</taxon>
        <taxon>Piciformes</taxon>
        <taxon>Indicatoridae</taxon>
        <taxon>Indicator</taxon>
    </lineage>
</organism>
<evidence type="ECO:0000313" key="15">
    <source>
        <dbReference type="Proteomes" id="UP000557230"/>
    </source>
</evidence>
<dbReference type="InterPro" id="IPR013087">
    <property type="entry name" value="Znf_C2H2_type"/>
</dbReference>
<feature type="non-terminal residue" evidence="14">
    <location>
        <position position="1"/>
    </location>
</feature>
<dbReference type="Pfam" id="PF00096">
    <property type="entry name" value="zf-C2H2"/>
    <property type="match status" value="2"/>
</dbReference>
<protein>
    <submittedName>
        <fullName evidence="14">ZFP41 protein</fullName>
    </submittedName>
</protein>
<dbReference type="GO" id="GO:0008270">
    <property type="term" value="F:zinc ion binding"/>
    <property type="evidence" value="ECO:0007669"/>
    <property type="project" value="UniProtKB-KW"/>
</dbReference>
<evidence type="ECO:0000256" key="8">
    <source>
        <dbReference type="ARBA" id="ARBA00023125"/>
    </source>
</evidence>
<comment type="subcellular location">
    <subcellularLocation>
        <location evidence="2">Nucleus</location>
    </subcellularLocation>
</comment>
<name>A0A7L1G0R9_9PICI</name>
<evidence type="ECO:0000256" key="7">
    <source>
        <dbReference type="ARBA" id="ARBA00023015"/>
    </source>
</evidence>